<dbReference type="Pfam" id="PF12801">
    <property type="entry name" value="Fer4_5"/>
    <property type="match status" value="3"/>
</dbReference>
<evidence type="ECO:0000313" key="9">
    <source>
        <dbReference type="EMBL" id="SJZ30949.1"/>
    </source>
</evidence>
<accession>A0A1T4JLB3</accession>
<dbReference type="GO" id="GO:0051539">
    <property type="term" value="F:4 iron, 4 sulfur cluster binding"/>
    <property type="evidence" value="ECO:0007669"/>
    <property type="project" value="UniProtKB-KW"/>
</dbReference>
<protein>
    <submittedName>
        <fullName evidence="9">4Fe-4S binding domain-containing protein</fullName>
    </submittedName>
</protein>
<keyword evidence="5" id="KW-0408">Iron</keyword>
<feature type="domain" description="4Fe-4S ferredoxin-type" evidence="8">
    <location>
        <begin position="254"/>
        <end position="283"/>
    </location>
</feature>
<dbReference type="InterPro" id="IPR051684">
    <property type="entry name" value="Electron_Trans/Redox"/>
</dbReference>
<gene>
    <name evidence="9" type="ORF">SAMN02745149_00556</name>
</gene>
<reference evidence="9 10" key="1">
    <citation type="submission" date="2017-02" db="EMBL/GenBank/DDBJ databases">
        <authorList>
            <person name="Peterson S.W."/>
        </authorList>
    </citation>
    <scope>NUCLEOTIDE SEQUENCE [LARGE SCALE GENOMIC DNA]</scope>
    <source>
        <strain evidence="9 10">ATCC BAA-908</strain>
    </source>
</reference>
<keyword evidence="7" id="KW-1133">Transmembrane helix</keyword>
<proteinExistence type="predicted"/>
<dbReference type="PANTHER" id="PTHR30176:SF3">
    <property type="entry name" value="FERREDOXIN-TYPE PROTEIN NAPH"/>
    <property type="match status" value="1"/>
</dbReference>
<evidence type="ECO:0000256" key="2">
    <source>
        <dbReference type="ARBA" id="ARBA00022485"/>
    </source>
</evidence>
<dbReference type="Proteomes" id="UP000190423">
    <property type="component" value="Unassembled WGS sequence"/>
</dbReference>
<dbReference type="PANTHER" id="PTHR30176">
    <property type="entry name" value="FERREDOXIN-TYPE PROTEIN NAPH"/>
    <property type="match status" value="1"/>
</dbReference>
<evidence type="ECO:0000256" key="3">
    <source>
        <dbReference type="ARBA" id="ARBA00022723"/>
    </source>
</evidence>
<evidence type="ECO:0000313" key="10">
    <source>
        <dbReference type="Proteomes" id="UP000190423"/>
    </source>
</evidence>
<keyword evidence="4" id="KW-0249">Electron transport</keyword>
<dbReference type="RefSeq" id="WP_078932475.1">
    <property type="nucleotide sequence ID" value="NZ_FUWG01000003.1"/>
</dbReference>
<evidence type="ECO:0000256" key="6">
    <source>
        <dbReference type="ARBA" id="ARBA00023014"/>
    </source>
</evidence>
<keyword evidence="7" id="KW-0472">Membrane</keyword>
<evidence type="ECO:0000256" key="4">
    <source>
        <dbReference type="ARBA" id="ARBA00022982"/>
    </source>
</evidence>
<feature type="domain" description="4Fe-4S ferredoxin-type" evidence="8">
    <location>
        <begin position="232"/>
        <end position="251"/>
    </location>
</feature>
<dbReference type="EMBL" id="FUWG01000003">
    <property type="protein sequence ID" value="SJZ30949.1"/>
    <property type="molecule type" value="Genomic_DNA"/>
</dbReference>
<dbReference type="PROSITE" id="PS51379">
    <property type="entry name" value="4FE4S_FER_2"/>
    <property type="match status" value="2"/>
</dbReference>
<evidence type="ECO:0000259" key="8">
    <source>
        <dbReference type="PROSITE" id="PS51379"/>
    </source>
</evidence>
<feature type="transmembrane region" description="Helical" evidence="7">
    <location>
        <begin position="66"/>
        <end position="90"/>
    </location>
</feature>
<sequence>MDKRKIVQLISAIVYNADFRGFFKGTVSKSYGKNVCVPGLNCYSCPGAVSSCPLGALQNYISSGKFPFFVTGFLLLAGVLLGRTVCGFLCPFGLVQELLEKCGCGLKRLLKIQPYDKKKGTVLSEISRKATLFKYTVLLVPVTILPLFLFYKNGYSLPFFCAWLCPAGTLEAGIPLVLANEAVRESVTAVFTRKVLLLTGFVVWAFFVYRPFCRYVCPLGAVYSFFNKIALAGVTVDGKKCIDCGKCTAFCKMDVRAVNDRECIRCGDCIPVCPVGAISFAAFGKEMKKL</sequence>
<keyword evidence="7" id="KW-0812">Transmembrane</keyword>
<keyword evidence="3" id="KW-0479">Metal-binding</keyword>
<dbReference type="InterPro" id="IPR017900">
    <property type="entry name" value="4Fe4S_Fe_S_CS"/>
</dbReference>
<evidence type="ECO:0000256" key="1">
    <source>
        <dbReference type="ARBA" id="ARBA00022448"/>
    </source>
</evidence>
<feature type="transmembrane region" description="Helical" evidence="7">
    <location>
        <begin position="132"/>
        <end position="151"/>
    </location>
</feature>
<keyword evidence="10" id="KW-1185">Reference proteome</keyword>
<dbReference type="STRING" id="261392.SAMN02745149_00556"/>
<keyword evidence="2" id="KW-0004">4Fe-4S</keyword>
<dbReference type="GeneID" id="78315874"/>
<dbReference type="InterPro" id="IPR017896">
    <property type="entry name" value="4Fe4S_Fe-S-bd"/>
</dbReference>
<dbReference type="GO" id="GO:0005886">
    <property type="term" value="C:plasma membrane"/>
    <property type="evidence" value="ECO:0007669"/>
    <property type="project" value="TreeGrafter"/>
</dbReference>
<organism evidence="9 10">
    <name type="scientific">Treponema porcinum</name>
    <dbReference type="NCBI Taxonomy" id="261392"/>
    <lineage>
        <taxon>Bacteria</taxon>
        <taxon>Pseudomonadati</taxon>
        <taxon>Spirochaetota</taxon>
        <taxon>Spirochaetia</taxon>
        <taxon>Spirochaetales</taxon>
        <taxon>Treponemataceae</taxon>
        <taxon>Treponema</taxon>
    </lineage>
</organism>
<feature type="transmembrane region" description="Helical" evidence="7">
    <location>
        <begin position="191"/>
        <end position="209"/>
    </location>
</feature>
<dbReference type="AlphaFoldDB" id="A0A1T4JLB3"/>
<dbReference type="Pfam" id="PF00037">
    <property type="entry name" value="Fer4"/>
    <property type="match status" value="1"/>
</dbReference>
<dbReference type="GO" id="GO:0046872">
    <property type="term" value="F:metal ion binding"/>
    <property type="evidence" value="ECO:0007669"/>
    <property type="project" value="UniProtKB-KW"/>
</dbReference>
<name>A0A1T4JLB3_TREPO</name>
<dbReference type="OrthoDB" id="9806398at2"/>
<keyword evidence="1" id="KW-0813">Transport</keyword>
<dbReference type="Gene3D" id="3.30.70.20">
    <property type="match status" value="2"/>
</dbReference>
<dbReference type="PROSITE" id="PS00198">
    <property type="entry name" value="4FE4S_FER_1"/>
    <property type="match status" value="1"/>
</dbReference>
<keyword evidence="6" id="KW-0411">Iron-sulfur</keyword>
<evidence type="ECO:0000256" key="5">
    <source>
        <dbReference type="ARBA" id="ARBA00023004"/>
    </source>
</evidence>
<dbReference type="SUPFAM" id="SSF54862">
    <property type="entry name" value="4Fe-4S ferredoxins"/>
    <property type="match status" value="1"/>
</dbReference>
<evidence type="ECO:0000256" key="7">
    <source>
        <dbReference type="SAM" id="Phobius"/>
    </source>
</evidence>
<feature type="transmembrane region" description="Helical" evidence="7">
    <location>
        <begin position="157"/>
        <end position="179"/>
    </location>
</feature>